<name>A0A1G7PL59_9FLAO</name>
<feature type="short sequence motif" description="GXSXG" evidence="3">
    <location>
        <begin position="49"/>
        <end position="53"/>
    </location>
</feature>
<organism evidence="5 6">
    <name type="scientific">Epilithonimonas hungarica</name>
    <dbReference type="NCBI Taxonomy" id="454006"/>
    <lineage>
        <taxon>Bacteria</taxon>
        <taxon>Pseudomonadati</taxon>
        <taxon>Bacteroidota</taxon>
        <taxon>Flavobacteriia</taxon>
        <taxon>Flavobacteriales</taxon>
        <taxon>Weeksellaceae</taxon>
        <taxon>Chryseobacterium group</taxon>
        <taxon>Epilithonimonas</taxon>
    </lineage>
</organism>
<dbReference type="Proteomes" id="UP000199203">
    <property type="component" value="Unassembled WGS sequence"/>
</dbReference>
<gene>
    <name evidence="5" type="ORF">SAMN05421825_2308</name>
</gene>
<feature type="domain" description="PNPLA" evidence="4">
    <location>
        <begin position="7"/>
        <end position="205"/>
    </location>
</feature>
<evidence type="ECO:0000256" key="1">
    <source>
        <dbReference type="ARBA" id="ARBA00010240"/>
    </source>
</evidence>
<comment type="similarity">
    <text evidence="1">Belongs to the patatin family.</text>
</comment>
<dbReference type="RefSeq" id="WP_089873564.1">
    <property type="nucleotide sequence ID" value="NZ_FNBH01000002.1"/>
</dbReference>
<dbReference type="AlphaFoldDB" id="A0A1G7PL59"/>
<feature type="active site" description="Nucleophile" evidence="3">
    <location>
        <position position="51"/>
    </location>
</feature>
<dbReference type="STRING" id="454006.SAMN05421825_2308"/>
<sequence>MKKITILSLDGGGIRGIISCIVLRYLEELLQQKDHPNAKLGDYFDMIAGSSTGGILASVLLYPDGNRKAKYSIQKAFDLYTEKGEDIFNVSLWESLINPFGLFSEKISQDNLERQLRDFFGDLELRDLIKPSLITSYDIENRKAKLFNTINAQQSQQNFLVRDICRATSAAPTYFSPVQIRSSYGQIFSLIDGGVFANNPTLCAYAEARKVAFANVLENPFKPNYPSVNDMIIISIGTGTEMRSYPFRKYQNAGKLAWVSPIIDILLSANAETVDYQLNQMFMTLGKRNRQNYYRINPSLRSASPEMDNVKKKNLEALIQAGLSYVEENSTLLNEIAEKLIKNKI</sequence>
<reference evidence="6" key="1">
    <citation type="submission" date="2016-10" db="EMBL/GenBank/DDBJ databases">
        <authorList>
            <person name="Varghese N."/>
            <person name="Submissions S."/>
        </authorList>
    </citation>
    <scope>NUCLEOTIDE SEQUENCE [LARGE SCALE GENOMIC DNA]</scope>
    <source>
        <strain evidence="6">DSM 19684</strain>
    </source>
</reference>
<accession>A0A1G7PL59</accession>
<keyword evidence="6" id="KW-1185">Reference proteome</keyword>
<dbReference type="PANTHER" id="PTHR32176">
    <property type="entry name" value="XYLOSE ISOMERASE"/>
    <property type="match status" value="1"/>
</dbReference>
<dbReference type="PANTHER" id="PTHR32176:SF92">
    <property type="entry name" value="XYLOSE ISOMERASE"/>
    <property type="match status" value="1"/>
</dbReference>
<evidence type="ECO:0000259" key="4">
    <source>
        <dbReference type="PROSITE" id="PS51635"/>
    </source>
</evidence>
<dbReference type="GO" id="GO:0004620">
    <property type="term" value="F:phospholipase activity"/>
    <property type="evidence" value="ECO:0007669"/>
    <property type="project" value="TreeGrafter"/>
</dbReference>
<feature type="short sequence motif" description="GXGXXG" evidence="3">
    <location>
        <begin position="11"/>
        <end position="16"/>
    </location>
</feature>
<dbReference type="OrthoDB" id="9807112at2"/>
<dbReference type="PROSITE" id="PS51635">
    <property type="entry name" value="PNPLA"/>
    <property type="match status" value="1"/>
</dbReference>
<dbReference type="EMBL" id="FNBH01000002">
    <property type="protein sequence ID" value="SDF86100.1"/>
    <property type="molecule type" value="Genomic_DNA"/>
</dbReference>
<evidence type="ECO:0000313" key="5">
    <source>
        <dbReference type="EMBL" id="SDF86100.1"/>
    </source>
</evidence>
<keyword evidence="3 5" id="KW-0378">Hydrolase</keyword>
<evidence type="ECO:0000313" key="6">
    <source>
        <dbReference type="Proteomes" id="UP000199203"/>
    </source>
</evidence>
<keyword evidence="3" id="KW-0442">Lipid degradation</keyword>
<keyword evidence="2 3" id="KW-0443">Lipid metabolism</keyword>
<feature type="short sequence motif" description="DGA/G" evidence="3">
    <location>
        <begin position="192"/>
        <end position="194"/>
    </location>
</feature>
<proteinExistence type="inferred from homology"/>
<dbReference type="InterPro" id="IPR016035">
    <property type="entry name" value="Acyl_Trfase/lysoPLipase"/>
</dbReference>
<protein>
    <submittedName>
        <fullName evidence="5">Patatin-like phospholipase/acyl hydrolase</fullName>
    </submittedName>
</protein>
<dbReference type="GO" id="GO:0047372">
    <property type="term" value="F:monoacylglycerol lipase activity"/>
    <property type="evidence" value="ECO:0007669"/>
    <property type="project" value="TreeGrafter"/>
</dbReference>
<feature type="active site" description="Proton acceptor" evidence="3">
    <location>
        <position position="192"/>
    </location>
</feature>
<evidence type="ECO:0000256" key="3">
    <source>
        <dbReference type="PROSITE-ProRule" id="PRU01161"/>
    </source>
</evidence>
<evidence type="ECO:0000256" key="2">
    <source>
        <dbReference type="ARBA" id="ARBA00023098"/>
    </source>
</evidence>
<dbReference type="GO" id="GO:0016042">
    <property type="term" value="P:lipid catabolic process"/>
    <property type="evidence" value="ECO:0007669"/>
    <property type="project" value="UniProtKB-UniRule"/>
</dbReference>
<dbReference type="Pfam" id="PF01734">
    <property type="entry name" value="Patatin"/>
    <property type="match status" value="1"/>
</dbReference>
<dbReference type="Gene3D" id="3.40.1090.10">
    <property type="entry name" value="Cytosolic phospholipase A2 catalytic domain"/>
    <property type="match status" value="1"/>
</dbReference>
<dbReference type="InterPro" id="IPR002641">
    <property type="entry name" value="PNPLA_dom"/>
</dbReference>
<dbReference type="SUPFAM" id="SSF52151">
    <property type="entry name" value="FabD/lysophospholipase-like"/>
    <property type="match status" value="1"/>
</dbReference>